<accession>A0A8J6T246</accession>
<evidence type="ECO:0000256" key="4">
    <source>
        <dbReference type="ARBA" id="ARBA00022723"/>
    </source>
</evidence>
<evidence type="ECO:0000256" key="5">
    <source>
        <dbReference type="ARBA" id="ARBA00023004"/>
    </source>
</evidence>
<dbReference type="InterPro" id="IPR007197">
    <property type="entry name" value="rSAM"/>
</dbReference>
<dbReference type="AlphaFoldDB" id="A0A8J6T246"/>
<dbReference type="PANTHER" id="PTHR11135">
    <property type="entry name" value="HISTONE ACETYLTRANSFERASE-RELATED"/>
    <property type="match status" value="1"/>
</dbReference>
<dbReference type="InterPro" id="IPR006638">
    <property type="entry name" value="Elp3/MiaA/NifB-like_rSAM"/>
</dbReference>
<sequence length="339" mass="37687">MKPLIIPIFISHSGCPHRCIFCDQEKITSQSVRAVGSDYVRKVLEKAISSKRFDIRRNPEVAFYGGTFTGLPKDRMTGLLEAVSPYIRDRFINSIRVSTRPDFIDEERLKIMKAFHVRTVELGVQSLDEEVLSMAQRGHTAGDVIRAVQMLKRGGFKVGIQLMPGLPGDSEERFRATIEKVIGLNPDMVRLYPALVIEGTGLARMYAEGSYRPLTLEKAVNLCAQGVARLEVNGIPVIRIGLMSSPSLLEERRIVSGPWHTAFGFLVRSAIHQKAVEPDLPASGTAEEIRIFAPAREISLIRGYKNRGIRIIEEKTGAKVLGITVDDNLPGGRVRIEKI</sequence>
<dbReference type="PROSITE" id="PS51918">
    <property type="entry name" value="RADICAL_SAM"/>
    <property type="match status" value="1"/>
</dbReference>
<dbReference type="InterPro" id="IPR023404">
    <property type="entry name" value="rSAM_horseshoe"/>
</dbReference>
<dbReference type="InterPro" id="IPR032432">
    <property type="entry name" value="Radical_SAM_C"/>
</dbReference>
<dbReference type="SUPFAM" id="SSF102114">
    <property type="entry name" value="Radical SAM enzymes"/>
    <property type="match status" value="1"/>
</dbReference>
<dbReference type="GO" id="GO:0002926">
    <property type="term" value="P:tRNA wobble base 5-methoxycarbonylmethyl-2-thiouridinylation"/>
    <property type="evidence" value="ECO:0007669"/>
    <property type="project" value="TreeGrafter"/>
</dbReference>
<keyword evidence="6" id="KW-0411">Iron-sulfur</keyword>
<evidence type="ECO:0000256" key="2">
    <source>
        <dbReference type="ARBA" id="ARBA00022485"/>
    </source>
</evidence>
<dbReference type="Pfam" id="PF04055">
    <property type="entry name" value="Radical_SAM"/>
    <property type="match status" value="1"/>
</dbReference>
<evidence type="ECO:0000259" key="7">
    <source>
        <dbReference type="PROSITE" id="PS51918"/>
    </source>
</evidence>
<comment type="caution">
    <text evidence="8">The sequence shown here is derived from an EMBL/GenBank/DDBJ whole genome shotgun (WGS) entry which is preliminary data.</text>
</comment>
<dbReference type="EMBL" id="JACNJD010000134">
    <property type="protein sequence ID" value="MBC8176420.1"/>
    <property type="molecule type" value="Genomic_DNA"/>
</dbReference>
<protein>
    <submittedName>
        <fullName evidence="8">Radical SAM protein</fullName>
    </submittedName>
</protein>
<dbReference type="Proteomes" id="UP000650524">
    <property type="component" value="Unassembled WGS sequence"/>
</dbReference>
<keyword evidence="4" id="KW-0479">Metal-binding</keyword>
<evidence type="ECO:0000256" key="3">
    <source>
        <dbReference type="ARBA" id="ARBA00022691"/>
    </source>
</evidence>
<dbReference type="GO" id="GO:0046872">
    <property type="term" value="F:metal ion binding"/>
    <property type="evidence" value="ECO:0007669"/>
    <property type="project" value="UniProtKB-KW"/>
</dbReference>
<dbReference type="InterPro" id="IPR039661">
    <property type="entry name" value="ELP3"/>
</dbReference>
<reference evidence="8 9" key="1">
    <citation type="submission" date="2020-08" db="EMBL/GenBank/DDBJ databases">
        <title>Bridging the membrane lipid divide: bacteria of the FCB group superphylum have the potential to synthesize archaeal ether lipids.</title>
        <authorList>
            <person name="Villanueva L."/>
            <person name="Von Meijenfeldt F.A.B."/>
            <person name="Westbye A.B."/>
            <person name="Yadav S."/>
            <person name="Hopmans E.C."/>
            <person name="Dutilh B.E."/>
            <person name="Sinninghe Damste J.S."/>
        </authorList>
    </citation>
    <scope>NUCLEOTIDE SEQUENCE [LARGE SCALE GENOMIC DNA]</scope>
    <source>
        <strain evidence="8">NIOZ-UU27</strain>
    </source>
</reference>
<dbReference type="SMART" id="SM00729">
    <property type="entry name" value="Elp3"/>
    <property type="match status" value="1"/>
</dbReference>
<dbReference type="PANTHER" id="PTHR11135:SF0">
    <property type="entry name" value="ELONGATOR COMPLEX PROTEIN 3"/>
    <property type="match status" value="1"/>
</dbReference>
<comment type="cofactor">
    <cofactor evidence="1">
        <name>[4Fe-4S] cluster</name>
        <dbReference type="ChEBI" id="CHEBI:49883"/>
    </cofactor>
</comment>
<proteinExistence type="predicted"/>
<dbReference type="GO" id="GO:0005737">
    <property type="term" value="C:cytoplasm"/>
    <property type="evidence" value="ECO:0007669"/>
    <property type="project" value="TreeGrafter"/>
</dbReference>
<feature type="domain" description="Radical SAM core" evidence="7">
    <location>
        <begin position="1"/>
        <end position="236"/>
    </location>
</feature>
<organism evidence="8 9">
    <name type="scientific">Candidatus Desulfacyla euxinica</name>
    <dbReference type="NCBI Taxonomy" id="2841693"/>
    <lineage>
        <taxon>Bacteria</taxon>
        <taxon>Deltaproteobacteria</taxon>
        <taxon>Candidatus Desulfacyla</taxon>
    </lineage>
</organism>
<dbReference type="Gene3D" id="3.80.30.20">
    <property type="entry name" value="tm_1862 like domain"/>
    <property type="match status" value="1"/>
</dbReference>
<gene>
    <name evidence="8" type="ORF">H8E19_03370</name>
</gene>
<dbReference type="SFLD" id="SFLDG01086">
    <property type="entry name" value="elongater_protein-like"/>
    <property type="match status" value="1"/>
</dbReference>
<evidence type="ECO:0000256" key="6">
    <source>
        <dbReference type="ARBA" id="ARBA00023014"/>
    </source>
</evidence>
<evidence type="ECO:0000313" key="9">
    <source>
        <dbReference type="Proteomes" id="UP000650524"/>
    </source>
</evidence>
<dbReference type="GO" id="GO:0003824">
    <property type="term" value="F:catalytic activity"/>
    <property type="evidence" value="ECO:0007669"/>
    <property type="project" value="InterPro"/>
</dbReference>
<evidence type="ECO:0000313" key="8">
    <source>
        <dbReference type="EMBL" id="MBC8176420.1"/>
    </source>
</evidence>
<evidence type="ECO:0000256" key="1">
    <source>
        <dbReference type="ARBA" id="ARBA00001966"/>
    </source>
</evidence>
<keyword evidence="2" id="KW-0004">4Fe-4S</keyword>
<dbReference type="SFLD" id="SFLDS00029">
    <property type="entry name" value="Radical_SAM"/>
    <property type="match status" value="1"/>
</dbReference>
<keyword evidence="3" id="KW-0949">S-adenosyl-L-methionine</keyword>
<dbReference type="CDD" id="cd01335">
    <property type="entry name" value="Radical_SAM"/>
    <property type="match status" value="1"/>
</dbReference>
<dbReference type="SFLD" id="SFLDG01082">
    <property type="entry name" value="B12-binding_domain_containing"/>
    <property type="match status" value="1"/>
</dbReference>
<dbReference type="InterPro" id="IPR058240">
    <property type="entry name" value="rSAM_sf"/>
</dbReference>
<dbReference type="Pfam" id="PF16199">
    <property type="entry name" value="Radical_SAM_C"/>
    <property type="match status" value="1"/>
</dbReference>
<dbReference type="GO" id="GO:0051539">
    <property type="term" value="F:4 iron, 4 sulfur cluster binding"/>
    <property type="evidence" value="ECO:0007669"/>
    <property type="project" value="UniProtKB-KW"/>
</dbReference>
<name>A0A8J6T246_9DELT</name>
<keyword evidence="5" id="KW-0408">Iron</keyword>